<dbReference type="GO" id="GO:0003677">
    <property type="term" value="F:DNA binding"/>
    <property type="evidence" value="ECO:0007669"/>
    <property type="project" value="InterPro"/>
</dbReference>
<evidence type="ECO:0000259" key="1">
    <source>
        <dbReference type="PROSITE" id="PS50943"/>
    </source>
</evidence>
<dbReference type="EMBL" id="JAJEPS010000001">
    <property type="protein sequence ID" value="MCC2124818.1"/>
    <property type="molecule type" value="Genomic_DNA"/>
</dbReference>
<dbReference type="PROSITE" id="PS50943">
    <property type="entry name" value="HTH_CROC1"/>
    <property type="match status" value="1"/>
</dbReference>
<sequence>MAYIKKNNLTKLTKIRQDLGMTRAQLAEKSGVSARAIERYEQRRSSINDASVGRVRDLARALGVPIENIIDDD</sequence>
<dbReference type="Gene3D" id="1.10.260.40">
    <property type="entry name" value="lambda repressor-like DNA-binding domains"/>
    <property type="match status" value="1"/>
</dbReference>
<evidence type="ECO:0000313" key="2">
    <source>
        <dbReference type="EMBL" id="MCC2124818.1"/>
    </source>
</evidence>
<accession>A0AAE3D8K7</accession>
<dbReference type="CDD" id="cd00093">
    <property type="entry name" value="HTH_XRE"/>
    <property type="match status" value="1"/>
</dbReference>
<dbReference type="InterPro" id="IPR010982">
    <property type="entry name" value="Lambda_DNA-bd_dom_sf"/>
</dbReference>
<evidence type="ECO:0000313" key="3">
    <source>
        <dbReference type="Proteomes" id="UP001198220"/>
    </source>
</evidence>
<dbReference type="Proteomes" id="UP001198220">
    <property type="component" value="Unassembled WGS sequence"/>
</dbReference>
<proteinExistence type="predicted"/>
<dbReference type="AlphaFoldDB" id="A0AAE3D8K7"/>
<organism evidence="2 3">
    <name type="scientific">Hominiventricola filiformis</name>
    <dbReference type="NCBI Taxonomy" id="2885352"/>
    <lineage>
        <taxon>Bacteria</taxon>
        <taxon>Bacillati</taxon>
        <taxon>Bacillota</taxon>
        <taxon>Clostridia</taxon>
        <taxon>Lachnospirales</taxon>
        <taxon>Lachnospiraceae</taxon>
        <taxon>Hominiventricola</taxon>
    </lineage>
</organism>
<dbReference type="Pfam" id="PF01381">
    <property type="entry name" value="HTH_3"/>
    <property type="match status" value="1"/>
</dbReference>
<protein>
    <submittedName>
        <fullName evidence="2">Helix-turn-helix transcriptional regulator</fullName>
    </submittedName>
</protein>
<feature type="domain" description="HTH cro/C1-type" evidence="1">
    <location>
        <begin position="12"/>
        <end position="69"/>
    </location>
</feature>
<dbReference type="SMART" id="SM00530">
    <property type="entry name" value="HTH_XRE"/>
    <property type="match status" value="1"/>
</dbReference>
<dbReference type="RefSeq" id="WP_308458372.1">
    <property type="nucleotide sequence ID" value="NZ_JAJEPS010000001.1"/>
</dbReference>
<reference evidence="2 3" key="1">
    <citation type="submission" date="2021-10" db="EMBL/GenBank/DDBJ databases">
        <title>Anaerobic single-cell dispensing facilitates the cultivation of human gut bacteria.</title>
        <authorList>
            <person name="Afrizal A."/>
        </authorList>
    </citation>
    <scope>NUCLEOTIDE SEQUENCE [LARGE SCALE GENOMIC DNA]</scope>
    <source>
        <strain evidence="2 3">CLA-AA-H276</strain>
    </source>
</reference>
<dbReference type="InterPro" id="IPR001387">
    <property type="entry name" value="Cro/C1-type_HTH"/>
</dbReference>
<name>A0AAE3D8K7_9FIRM</name>
<keyword evidence="3" id="KW-1185">Reference proteome</keyword>
<dbReference type="SUPFAM" id="SSF47413">
    <property type="entry name" value="lambda repressor-like DNA-binding domains"/>
    <property type="match status" value="1"/>
</dbReference>
<gene>
    <name evidence="2" type="ORF">LKD36_01340</name>
</gene>
<comment type="caution">
    <text evidence="2">The sequence shown here is derived from an EMBL/GenBank/DDBJ whole genome shotgun (WGS) entry which is preliminary data.</text>
</comment>